<organism evidence="1 2">
    <name type="scientific">Sistotremastrum suecicum HHB10207 ss-3</name>
    <dbReference type="NCBI Taxonomy" id="1314776"/>
    <lineage>
        <taxon>Eukaryota</taxon>
        <taxon>Fungi</taxon>
        <taxon>Dikarya</taxon>
        <taxon>Basidiomycota</taxon>
        <taxon>Agaricomycotina</taxon>
        <taxon>Agaricomycetes</taxon>
        <taxon>Sistotremastrales</taxon>
        <taxon>Sistotremastraceae</taxon>
        <taxon>Sistotremastrum</taxon>
    </lineage>
</organism>
<keyword evidence="2" id="KW-1185">Reference proteome</keyword>
<accession>A0A166B764</accession>
<dbReference type="EMBL" id="KV428118">
    <property type="protein sequence ID" value="KZT36063.1"/>
    <property type="molecule type" value="Genomic_DNA"/>
</dbReference>
<name>A0A166B764_9AGAM</name>
<dbReference type="Gene3D" id="3.80.10.10">
    <property type="entry name" value="Ribonuclease Inhibitor"/>
    <property type="match status" value="1"/>
</dbReference>
<protein>
    <recommendedName>
        <fullName evidence="3">F-box domain-containing protein</fullName>
    </recommendedName>
</protein>
<evidence type="ECO:0000313" key="1">
    <source>
        <dbReference type="EMBL" id="KZT36063.1"/>
    </source>
</evidence>
<dbReference type="InterPro" id="IPR032675">
    <property type="entry name" value="LRR_dom_sf"/>
</dbReference>
<reference evidence="1 2" key="1">
    <citation type="journal article" date="2016" name="Mol. Biol. Evol.">
        <title>Comparative Genomics of Early-Diverging Mushroom-Forming Fungi Provides Insights into the Origins of Lignocellulose Decay Capabilities.</title>
        <authorList>
            <person name="Nagy L.G."/>
            <person name="Riley R."/>
            <person name="Tritt A."/>
            <person name="Adam C."/>
            <person name="Daum C."/>
            <person name="Floudas D."/>
            <person name="Sun H."/>
            <person name="Yadav J.S."/>
            <person name="Pangilinan J."/>
            <person name="Larsson K.H."/>
            <person name="Matsuura K."/>
            <person name="Barry K."/>
            <person name="Labutti K."/>
            <person name="Kuo R."/>
            <person name="Ohm R.A."/>
            <person name="Bhattacharya S.S."/>
            <person name="Shirouzu T."/>
            <person name="Yoshinaga Y."/>
            <person name="Martin F.M."/>
            <person name="Grigoriev I.V."/>
            <person name="Hibbett D.S."/>
        </authorList>
    </citation>
    <scope>NUCLEOTIDE SEQUENCE [LARGE SCALE GENOMIC DNA]</scope>
    <source>
        <strain evidence="1 2">HHB10207 ss-3</strain>
    </source>
</reference>
<proteinExistence type="predicted"/>
<dbReference type="AlphaFoldDB" id="A0A166B764"/>
<evidence type="ECO:0008006" key="3">
    <source>
        <dbReference type="Google" id="ProtNLM"/>
    </source>
</evidence>
<evidence type="ECO:0000313" key="2">
    <source>
        <dbReference type="Proteomes" id="UP000076798"/>
    </source>
</evidence>
<dbReference type="OrthoDB" id="3543113at2759"/>
<dbReference type="Proteomes" id="UP000076798">
    <property type="component" value="Unassembled WGS sequence"/>
</dbReference>
<gene>
    <name evidence="1" type="ORF">SISSUDRAFT_1130656</name>
</gene>
<sequence>MPGLVDMPSLVLEKILDDSSLQSEDLARCARTCTTLSAYAINKLYRDIPNLIEFLDAKLVPIHNPAETIEAGVEPSELTFRTSRDITPEDWDRFAPHAALVRNVEFSHHLSISADDEQINEAILRELCTPALPITSTSPIFPGIQHLTWVTDSNLSPRPFIHHTLRSLEIHWIFAHRRDFLGDLWQCCPNLVDINLRGMRADLWSVADMNSLIRLLDKLERVSISKTGISLFYPLRNRSRLKSLRLSCYPGDEFLRSDPQSDAFHVDIRVWQDLTRLSLEIDHAEFVTLFNIPRNRSDTRTPSPVLDLRTKMHDLNGTFSHPGSSRSIICVLGQQFASLHSLKIILPTAINLDIPVAYDFDDFAPLLNLHNMTYFTINDHLHLIMTEDDVKTLVAAWPQIKVLHLPNCPPTDDPRPFTALNVNSLLIFADNCPCLEEPELLINAEQIPPDFKRLKGRRFSEHFRRLDLGHSPLPDSLGPVVAFLTYVLPAAITLGCSGYQPRGHGRSNIHRRWNRVCNILDRVWWVRGTGSKGISRKLWHAIQEALEDPGWVTSDSDPESSSDDDA</sequence>